<dbReference type="RefSeq" id="XP_004261939.1">
    <property type="nucleotide sequence ID" value="XM_004261891.1"/>
</dbReference>
<evidence type="ECO:0000313" key="5">
    <source>
        <dbReference type="Proteomes" id="UP000014680"/>
    </source>
</evidence>
<name>A0A0A1UFA9_ENTIV</name>
<dbReference type="KEGG" id="eiv:EIN_429140"/>
<organism evidence="4 5">
    <name type="scientific">Entamoeba invadens IP1</name>
    <dbReference type="NCBI Taxonomy" id="370355"/>
    <lineage>
        <taxon>Eukaryota</taxon>
        <taxon>Amoebozoa</taxon>
        <taxon>Evosea</taxon>
        <taxon>Archamoebae</taxon>
        <taxon>Mastigamoebida</taxon>
        <taxon>Entamoebidae</taxon>
        <taxon>Entamoeba</taxon>
    </lineage>
</organism>
<dbReference type="PANTHER" id="PTHR47452">
    <property type="entry name" value="PUTATIVE-RELATED"/>
    <property type="match status" value="1"/>
</dbReference>
<dbReference type="Pfam" id="PF17102">
    <property type="entry name" value="Stealth_CR3"/>
    <property type="match status" value="1"/>
</dbReference>
<evidence type="ECO:0000259" key="2">
    <source>
        <dbReference type="Pfam" id="PF17101"/>
    </source>
</evidence>
<evidence type="ECO:0000313" key="4">
    <source>
        <dbReference type="EMBL" id="ELP95168.1"/>
    </source>
</evidence>
<dbReference type="InterPro" id="IPR031357">
    <property type="entry name" value="Stealth_CR3"/>
</dbReference>
<evidence type="ECO:0000259" key="1">
    <source>
        <dbReference type="Pfam" id="PF11380"/>
    </source>
</evidence>
<dbReference type="InterPro" id="IPR031358">
    <property type="entry name" value="Stealth_CR1"/>
</dbReference>
<dbReference type="InterPro" id="IPR021520">
    <property type="entry name" value="Stealth_CR2"/>
</dbReference>
<keyword evidence="4" id="KW-0808">Transferase</keyword>
<dbReference type="Proteomes" id="UP000014680">
    <property type="component" value="Unassembled WGS sequence"/>
</dbReference>
<dbReference type="OrthoDB" id="263283at2759"/>
<feature type="domain" description="Stealth protein CR2 conserved region 2" evidence="1">
    <location>
        <begin position="107"/>
        <end position="181"/>
    </location>
</feature>
<evidence type="ECO:0000259" key="3">
    <source>
        <dbReference type="Pfam" id="PF17102"/>
    </source>
</evidence>
<dbReference type="Pfam" id="PF11380">
    <property type="entry name" value="Stealth_CR2"/>
    <property type="match status" value="2"/>
</dbReference>
<dbReference type="AlphaFoldDB" id="A0A0A1UFA9"/>
<feature type="domain" description="Stealth protein CR2 conserved region 2" evidence="1">
    <location>
        <begin position="43"/>
        <end position="100"/>
    </location>
</feature>
<feature type="domain" description="Stealth protein CR1 conserved region 1" evidence="2">
    <location>
        <begin position="12"/>
        <end position="33"/>
    </location>
</feature>
<dbReference type="EMBL" id="KB206168">
    <property type="protein sequence ID" value="ELP95168.1"/>
    <property type="molecule type" value="Genomic_DNA"/>
</dbReference>
<reference evidence="4 5" key="1">
    <citation type="submission" date="2012-10" db="EMBL/GenBank/DDBJ databases">
        <authorList>
            <person name="Zafar N."/>
            <person name="Inman J."/>
            <person name="Hall N."/>
            <person name="Lorenzi H."/>
            <person name="Caler E."/>
        </authorList>
    </citation>
    <scope>NUCLEOTIDE SEQUENCE [LARGE SCALE GENOMIC DNA]</scope>
    <source>
        <strain evidence="4 5">IP1</strain>
    </source>
</reference>
<dbReference type="VEuPathDB" id="AmoebaDB:EIN_429140"/>
<dbReference type="PANTHER" id="PTHR47452:SF2">
    <property type="entry name" value="GLYCOSYLTRANSFERASE"/>
    <property type="match status" value="1"/>
</dbReference>
<sequence>MMNDIPSVCHGRIDAVWLWVNGSDQQWYKKYKQHIKKRVDKNRFRDSQTLKYSMRSVFMYLPYIKNYFLITDNQIPNFIKSPNDIFYFDLNETVDKKFHENVFFRQSQFPQIEIVENLTYTLHVVPHTSLFPPSDLPNFNSEAIETYIHTLPALSECFIYMNDDFLFYRPTPPSFFLQDGKVQIYVESGYAPDYRQARKSMWHNTIQHTNSLLNWHFKILLKRKKPYLSHTAYFFRKSVLNAVEKSFTREIQKTRTQKVRTFGSTNWPFLVQHFTVLSGLGVYKSQRGYTHFWKMTGSRYVDVKNKIEIEESKPYTFCVNDDVTNPTDFERESRFLLRWLNSTLSIKTVFEK</sequence>
<gene>
    <name evidence="4" type="ORF">EIN_429140</name>
</gene>
<dbReference type="GO" id="GO:0016772">
    <property type="term" value="F:transferase activity, transferring phosphorus-containing groups"/>
    <property type="evidence" value="ECO:0007669"/>
    <property type="project" value="InterPro"/>
</dbReference>
<protein>
    <submittedName>
        <fullName evidence="4">Capsular polysaccharide phosphotransferase, putative</fullName>
    </submittedName>
</protein>
<proteinExistence type="predicted"/>
<dbReference type="InterPro" id="IPR053362">
    <property type="entry name" value="RPS_phosphotransferase_WefF"/>
</dbReference>
<dbReference type="Pfam" id="PF17101">
    <property type="entry name" value="Stealth_CR1"/>
    <property type="match status" value="1"/>
</dbReference>
<keyword evidence="5" id="KW-1185">Reference proteome</keyword>
<feature type="domain" description="Stealth protein CR3 conserved region 3" evidence="3">
    <location>
        <begin position="229"/>
        <end position="276"/>
    </location>
</feature>
<dbReference type="GeneID" id="14894200"/>
<accession>A0A0A1UFA9</accession>